<keyword evidence="3" id="KW-1185">Reference proteome</keyword>
<dbReference type="SUPFAM" id="SSF64268">
    <property type="entry name" value="PX domain"/>
    <property type="match status" value="1"/>
</dbReference>
<dbReference type="STRING" id="2018661.A0A2A2M162"/>
<accession>A0A2A2M162</accession>
<dbReference type="PROSITE" id="PS50195">
    <property type="entry name" value="PX"/>
    <property type="match status" value="1"/>
</dbReference>
<name>A0A2A2M162_9BILA</name>
<sequence>MAFLCIESVSPQMDANFNAKVLNYKIVEDGRYALYTIQITVDSYVWTVERRYRDFDNLDQRRFPDRKKSFLPPKKRIGNLESDFLEERRAELEKYARALLELEIWLQKQKKVASLPLVTAKFFDFHQYVSLHYSLFYFIFKK</sequence>
<dbReference type="PANTHER" id="PTHR22775:SF3">
    <property type="entry name" value="SORTING NEXIN-13"/>
    <property type="match status" value="1"/>
</dbReference>
<dbReference type="Pfam" id="PF00787">
    <property type="entry name" value="PX"/>
    <property type="match status" value="1"/>
</dbReference>
<dbReference type="PANTHER" id="PTHR22775">
    <property type="entry name" value="SORTING NEXIN"/>
    <property type="match status" value="1"/>
</dbReference>
<protein>
    <recommendedName>
        <fullName evidence="1">PX domain-containing protein</fullName>
    </recommendedName>
</protein>
<proteinExistence type="predicted"/>
<dbReference type="AlphaFoldDB" id="A0A2A2M162"/>
<dbReference type="OrthoDB" id="430293at2759"/>
<dbReference type="Proteomes" id="UP000218231">
    <property type="component" value="Unassembled WGS sequence"/>
</dbReference>
<gene>
    <name evidence="2" type="ORF">WR25_08994</name>
</gene>
<reference evidence="2 3" key="1">
    <citation type="journal article" date="2017" name="Curr. Biol.">
        <title>Genome architecture and evolution of a unichromosomal asexual nematode.</title>
        <authorList>
            <person name="Fradin H."/>
            <person name="Zegar C."/>
            <person name="Gutwein M."/>
            <person name="Lucas J."/>
            <person name="Kovtun M."/>
            <person name="Corcoran D."/>
            <person name="Baugh L.R."/>
            <person name="Kiontke K."/>
            <person name="Gunsalus K."/>
            <person name="Fitch D.H."/>
            <person name="Piano F."/>
        </authorList>
    </citation>
    <scope>NUCLEOTIDE SEQUENCE [LARGE SCALE GENOMIC DNA]</scope>
    <source>
        <strain evidence="2">PF1309</strain>
    </source>
</reference>
<dbReference type="InterPro" id="IPR036871">
    <property type="entry name" value="PX_dom_sf"/>
</dbReference>
<comment type="caution">
    <text evidence="2">The sequence shown here is derived from an EMBL/GenBank/DDBJ whole genome shotgun (WGS) entry which is preliminary data.</text>
</comment>
<dbReference type="SMART" id="SM00312">
    <property type="entry name" value="PX"/>
    <property type="match status" value="1"/>
</dbReference>
<evidence type="ECO:0000259" key="1">
    <source>
        <dbReference type="PROSITE" id="PS50195"/>
    </source>
</evidence>
<evidence type="ECO:0000313" key="2">
    <source>
        <dbReference type="EMBL" id="PAV92222.1"/>
    </source>
</evidence>
<dbReference type="GO" id="GO:0035091">
    <property type="term" value="F:phosphatidylinositol binding"/>
    <property type="evidence" value="ECO:0007669"/>
    <property type="project" value="InterPro"/>
</dbReference>
<dbReference type="EMBL" id="LIAE01006252">
    <property type="protein sequence ID" value="PAV92222.1"/>
    <property type="molecule type" value="Genomic_DNA"/>
</dbReference>
<dbReference type="Gene3D" id="3.30.1520.10">
    <property type="entry name" value="Phox-like domain"/>
    <property type="match status" value="1"/>
</dbReference>
<feature type="domain" description="PX" evidence="1">
    <location>
        <begin position="13"/>
        <end position="129"/>
    </location>
</feature>
<dbReference type="InterPro" id="IPR001683">
    <property type="entry name" value="PX_dom"/>
</dbReference>
<organism evidence="2 3">
    <name type="scientific">Diploscapter pachys</name>
    <dbReference type="NCBI Taxonomy" id="2018661"/>
    <lineage>
        <taxon>Eukaryota</taxon>
        <taxon>Metazoa</taxon>
        <taxon>Ecdysozoa</taxon>
        <taxon>Nematoda</taxon>
        <taxon>Chromadorea</taxon>
        <taxon>Rhabditida</taxon>
        <taxon>Rhabditina</taxon>
        <taxon>Rhabditomorpha</taxon>
        <taxon>Rhabditoidea</taxon>
        <taxon>Rhabditidae</taxon>
        <taxon>Diploscapter</taxon>
    </lineage>
</organism>
<evidence type="ECO:0000313" key="3">
    <source>
        <dbReference type="Proteomes" id="UP000218231"/>
    </source>
</evidence>